<dbReference type="Gene3D" id="3.40.50.410">
    <property type="entry name" value="von Willebrand factor, type A domain"/>
    <property type="match status" value="1"/>
</dbReference>
<accession>A0A0M0BNF5</accession>
<dbReference type="CDD" id="cd00198">
    <property type="entry name" value="vWFA"/>
    <property type="match status" value="1"/>
</dbReference>
<name>A0A0M0BNF5_9ARCH</name>
<sequence length="564" mass="62856">MGFLDYAGSLSLQSDPLRMKILIDPRLTYPILRLGGELPVARLPEPKAADEAIEFLGYSFLPDDDGKAAAGRLFRAVVTHVSAHTLVELPTILEVRSHAATFVETTLRDLHADAYVASACPERLADLAYANALAMASVKRFEKIYLPATRVMTAILSHMFAGRPKAGLREEEAAMVEEATVRLREAKALFSESSSGGEVDIDQIRELADWLRVRLGELGPFVEIPCFPHMENATPCSIYTGRPPPRDQEIEPHFLDALEAMGTPPPEGAMASCWKKEVEVEALQAFSSTIIQREKEKKFLGKIEERLSPHRFKSIEVPPEDYSEYLMARDHIGGSTRRLLNNIIMATNFEFEDIRKKYGVLDLADAIQVVASDSPRNDIFMRDEIMKQSFSLVVLLDVSRSMGTSPFENRARAICIAEAAKDIITDSNSWAFYAFSDRLYVLKDGSEAYGHRVRARIGGVPFDGATYTPDAIGVAAEFLRGKTEEQRIIIVLSDGYPFGYPKVEEALEEVTGKYQGQDVIIIGIGFDTERMKAFFRYNTAVYSQRDLIKSVGSIFLQASKDELL</sequence>
<dbReference type="InterPro" id="IPR036465">
    <property type="entry name" value="vWFA_dom_sf"/>
</dbReference>
<dbReference type="EMBL" id="LFWZ01000049">
    <property type="protein sequence ID" value="KON29861.1"/>
    <property type="molecule type" value="Genomic_DNA"/>
</dbReference>
<reference evidence="2 3" key="1">
    <citation type="submission" date="2015-06" db="EMBL/GenBank/DDBJ databases">
        <title>New insights into the roles of widespread benthic archaea in carbon and nitrogen cycling.</title>
        <authorList>
            <person name="Lazar C.S."/>
            <person name="Baker B.J."/>
            <person name="Seitz K.W."/>
            <person name="Hyde A.S."/>
            <person name="Dick G.J."/>
            <person name="Hinrichs K.-U."/>
            <person name="Teske A.P."/>
        </authorList>
    </citation>
    <scope>NUCLEOTIDE SEQUENCE [LARGE SCALE GENOMIC DNA]</scope>
    <source>
        <strain evidence="2">DG-45</strain>
    </source>
</reference>
<dbReference type="InterPro" id="IPR002035">
    <property type="entry name" value="VWF_A"/>
</dbReference>
<organism evidence="2 3">
    <name type="scientific">miscellaneous Crenarchaeota group-15 archaeon DG-45</name>
    <dbReference type="NCBI Taxonomy" id="1685127"/>
    <lineage>
        <taxon>Archaea</taxon>
        <taxon>Candidatus Bathyarchaeota</taxon>
        <taxon>MCG-15</taxon>
    </lineage>
</organism>
<comment type="caution">
    <text evidence="2">The sequence shown here is derived from an EMBL/GenBank/DDBJ whole genome shotgun (WGS) entry which is preliminary data.</text>
</comment>
<dbReference type="SMART" id="SM00327">
    <property type="entry name" value="VWA"/>
    <property type="match status" value="1"/>
</dbReference>
<proteinExistence type="predicted"/>
<dbReference type="AlphaFoldDB" id="A0A0M0BNF5"/>
<dbReference type="Pfam" id="PF00092">
    <property type="entry name" value="VWA"/>
    <property type="match status" value="1"/>
</dbReference>
<dbReference type="SUPFAM" id="SSF53300">
    <property type="entry name" value="vWA-like"/>
    <property type="match status" value="1"/>
</dbReference>
<dbReference type="PROSITE" id="PS50234">
    <property type="entry name" value="VWFA"/>
    <property type="match status" value="1"/>
</dbReference>
<protein>
    <recommendedName>
        <fullName evidence="1">VWFA domain-containing protein</fullName>
    </recommendedName>
</protein>
<dbReference type="Proteomes" id="UP000037210">
    <property type="component" value="Unassembled WGS sequence"/>
</dbReference>
<evidence type="ECO:0000313" key="3">
    <source>
        <dbReference type="Proteomes" id="UP000037210"/>
    </source>
</evidence>
<feature type="domain" description="VWFA" evidence="1">
    <location>
        <begin position="391"/>
        <end position="564"/>
    </location>
</feature>
<evidence type="ECO:0000259" key="1">
    <source>
        <dbReference type="PROSITE" id="PS50234"/>
    </source>
</evidence>
<evidence type="ECO:0000313" key="2">
    <source>
        <dbReference type="EMBL" id="KON29861.1"/>
    </source>
</evidence>
<gene>
    <name evidence="2" type="ORF">AC482_05420</name>
</gene>